<evidence type="ECO:0000256" key="2">
    <source>
        <dbReference type="SAM" id="Phobius"/>
    </source>
</evidence>
<feature type="transmembrane region" description="Helical" evidence="2">
    <location>
        <begin position="38"/>
        <end position="54"/>
    </location>
</feature>
<evidence type="ECO:0008006" key="5">
    <source>
        <dbReference type="Google" id="ProtNLM"/>
    </source>
</evidence>
<protein>
    <recommendedName>
        <fullName evidence="5">Polysaccharide chain length determinant N-terminal domain-containing protein</fullName>
    </recommendedName>
</protein>
<organism evidence="3 4">
    <name type="scientific">Flexivirga caeni</name>
    <dbReference type="NCBI Taxonomy" id="2294115"/>
    <lineage>
        <taxon>Bacteria</taxon>
        <taxon>Bacillati</taxon>
        <taxon>Actinomycetota</taxon>
        <taxon>Actinomycetes</taxon>
        <taxon>Micrococcales</taxon>
        <taxon>Dermacoccaceae</taxon>
        <taxon>Flexivirga</taxon>
    </lineage>
</organism>
<comment type="caution">
    <text evidence="3">The sequence shown here is derived from an EMBL/GenBank/DDBJ whole genome shotgun (WGS) entry which is preliminary data.</text>
</comment>
<proteinExistence type="predicted"/>
<evidence type="ECO:0000313" key="4">
    <source>
        <dbReference type="Proteomes" id="UP000271678"/>
    </source>
</evidence>
<keyword evidence="2" id="KW-0812">Transmembrane</keyword>
<gene>
    <name evidence="3" type="ORF">EFY87_12970</name>
</gene>
<feature type="region of interest" description="Disordered" evidence="1">
    <location>
        <begin position="58"/>
        <end position="87"/>
    </location>
</feature>
<dbReference type="EMBL" id="RJJQ01000012">
    <property type="protein sequence ID" value="RNI21176.1"/>
    <property type="molecule type" value="Genomic_DNA"/>
</dbReference>
<name>A0A3M9M6R1_9MICO</name>
<feature type="transmembrane region" description="Helical" evidence="2">
    <location>
        <begin position="212"/>
        <end position="231"/>
    </location>
</feature>
<keyword evidence="2" id="KW-0472">Membrane</keyword>
<reference evidence="3 4" key="1">
    <citation type="submission" date="2018-11" db="EMBL/GenBank/DDBJ databases">
        <title>Draft genome of Simplicispira Flexivirga sp. BO-16.</title>
        <authorList>
            <person name="Im W.T."/>
        </authorList>
    </citation>
    <scope>NUCLEOTIDE SEQUENCE [LARGE SCALE GENOMIC DNA]</scope>
    <source>
        <strain evidence="3 4">BO-16</strain>
    </source>
</reference>
<accession>A0A3M9M6R1</accession>
<keyword evidence="2" id="KW-1133">Transmembrane helix</keyword>
<sequence length="250" mass="26154">MVLQEILGRVRRQWLAALIGLALTVAGMGYVLKESVTVYWGAFSATLVTPAAVYEQATADSRKSGDESSSSSGSDRSGGTSTSNGLAAGSADPIATAAALAILANRGQPVVRAASPDATLYGDGETSAVQAQVRNVGGQWVTSVPAPIIDVQVVEPTAARAQADLKAEMAKLNASLTELQDRFRVRPSNRMTLTFAPSAPTAEIQLPYKTRALAASALAGLMGTVTLVYWVDVWRRGPRKTDRHGQAVAA</sequence>
<feature type="compositionally biased region" description="Low complexity" evidence="1">
    <location>
        <begin position="67"/>
        <end position="83"/>
    </location>
</feature>
<evidence type="ECO:0000313" key="3">
    <source>
        <dbReference type="EMBL" id="RNI21176.1"/>
    </source>
</evidence>
<evidence type="ECO:0000256" key="1">
    <source>
        <dbReference type="SAM" id="MobiDB-lite"/>
    </source>
</evidence>
<keyword evidence="4" id="KW-1185">Reference proteome</keyword>
<dbReference type="AlphaFoldDB" id="A0A3M9M6R1"/>
<dbReference type="Proteomes" id="UP000271678">
    <property type="component" value="Unassembled WGS sequence"/>
</dbReference>
<feature type="transmembrane region" description="Helical" evidence="2">
    <location>
        <begin position="12"/>
        <end position="32"/>
    </location>
</feature>